<dbReference type="Gene3D" id="1.20.58.1050">
    <property type="match status" value="1"/>
</dbReference>
<dbReference type="InterPro" id="IPR035397">
    <property type="entry name" value="CT_584-like"/>
</dbReference>
<dbReference type="RefSeq" id="WP_041016865.1">
    <property type="nucleotide sequence ID" value="NZ_CCEJ010000003.1"/>
</dbReference>
<evidence type="ECO:0000313" key="1">
    <source>
        <dbReference type="EMBL" id="CDR33361.1"/>
    </source>
</evidence>
<dbReference type="OrthoDB" id="18350at2"/>
<comment type="caution">
    <text evidence="1">The sequence shown here is derived from an EMBL/GenBank/DDBJ whole genome shotgun (WGS) entry which is preliminary data.</text>
</comment>
<gene>
    <name evidence="1" type="ORF">CSEC_0527</name>
</gene>
<reference evidence="1" key="1">
    <citation type="submission" date="2013-12" db="EMBL/GenBank/DDBJ databases">
        <authorList>
            <person name="Linke B."/>
        </authorList>
    </citation>
    <scope>NUCLEOTIDE SEQUENCE [LARGE SCALE GENOMIC DNA]</scope>
    <source>
        <strain evidence="1">CRIB-18</strain>
    </source>
</reference>
<dbReference type="AlphaFoldDB" id="A0A090CYE4"/>
<keyword evidence="2" id="KW-1185">Reference proteome</keyword>
<reference evidence="1" key="2">
    <citation type="submission" date="2014-09" db="EMBL/GenBank/DDBJ databases">
        <title>Criblamydia sequanensis harbors a mega-plasmid encoding arsenite resistance.</title>
        <authorList>
            <person name="Bertelli C."/>
            <person name="Goesmann A."/>
            <person name="Greub G."/>
        </authorList>
    </citation>
    <scope>NUCLEOTIDE SEQUENCE [LARGE SCALE GENOMIC DNA]</scope>
    <source>
        <strain evidence="1">CRIB-18</strain>
    </source>
</reference>
<accession>A0A090CYE4</accession>
<proteinExistence type="predicted"/>
<name>A0A090CYE4_9BACT</name>
<dbReference type="EMBL" id="CCEJ010000003">
    <property type="protein sequence ID" value="CDR33361.1"/>
    <property type="molecule type" value="Genomic_DNA"/>
</dbReference>
<sequence length="181" mass="20822">MHQEAKHVQMTEEQVNQLGLMLKRLFSLPIKRSTLRELHGILMRFARGNEAQFKDMFEAFLLGQPVNPANKDLNTLIKEYSPLVRLAREVHDRGEFLGFITSDILSFQDNKPVLSNLFRNIDGTETHFITDVPTTLQMILHFVNRIQEIAKNEAGKATLKEQKEAIAQLKMFSDSLQKEIS</sequence>
<dbReference type="Pfam" id="PF17435">
    <property type="entry name" value="CT_584-like"/>
    <property type="match status" value="1"/>
</dbReference>
<dbReference type="eggNOG" id="ENOG502ZXBB">
    <property type="taxonomic scope" value="Bacteria"/>
</dbReference>
<evidence type="ECO:0000313" key="2">
    <source>
        <dbReference type="Proteomes" id="UP000031552"/>
    </source>
</evidence>
<dbReference type="Proteomes" id="UP000031552">
    <property type="component" value="Unassembled WGS sequence"/>
</dbReference>
<protein>
    <submittedName>
        <fullName evidence="1">Uncharacterized protein</fullName>
    </submittedName>
</protein>
<organism evidence="1 2">
    <name type="scientific">Candidatus Criblamydia sequanensis CRIB-18</name>
    <dbReference type="NCBI Taxonomy" id="1437425"/>
    <lineage>
        <taxon>Bacteria</taxon>
        <taxon>Pseudomonadati</taxon>
        <taxon>Chlamydiota</taxon>
        <taxon>Chlamydiia</taxon>
        <taxon>Parachlamydiales</taxon>
        <taxon>Candidatus Criblamydiaceae</taxon>
        <taxon>Candidatus Criblamydia</taxon>
    </lineage>
</organism>